<reference evidence="4" key="1">
    <citation type="submission" date="2025-08" db="UniProtKB">
        <authorList>
            <consortium name="RefSeq"/>
        </authorList>
    </citation>
    <scope>IDENTIFICATION</scope>
</reference>
<dbReference type="Proteomes" id="UP000515152">
    <property type="component" value="Chromosome 3"/>
</dbReference>
<dbReference type="KEGG" id="char:105913135"/>
<dbReference type="AlphaFoldDB" id="A0A6P3WFF8"/>
<evidence type="ECO:0000313" key="3">
    <source>
        <dbReference type="Proteomes" id="UP000515152"/>
    </source>
</evidence>
<sequence>MRKSEVHASESVACLNKALNHLKDIWEEIGIPEDQRLQRVEAVHMHVKNLLDMMIAEEEGLRKRLQSSIETCRQDLEVLRKELHLNPFEEKEGSTMLQLEKDMRTCLKSMIQQKSQRIKDLNELRKQDKDLCDILCTGLYAIDTDAIPSSQELDGYRGHLATLRAERSRRHAEFVGIKRQILCCMEDLELEPDTSFERDVVCEDEDAFCLSTDNISALQLLLSQLEKRKIENEALCASYRTRIQELWDRLQVPAEERESFSEHMTASRKKNREALSTEVQRLEELKIQNMQNVVESLREEMAQYWTMCFYSPEQREAFTPYYSEDFTEELLNMHEVEMESLKKYHEDHKDLFTGVNQWHQNWTLYLELEKKATDPSRFNNRGGNLLKEEKQRADLQKSLPKLEKSLKAQIDQWEQEQGRDFQVNGKKFLEFVEEQWELYRAEKEREKQERQMKKSKQTEEDMLYGTLKTPTKRRLAGTPTPGKTRKMNTTSIMSTPNTTLRSAYGGLVCQSPVLRPPLSTSKVGLALRTPGRGRTPLGLERNKENMSHLGGSLRTLPVSPQRNYSINSVASTYSEFARELSSASKSHVKKGSLNSTITH</sequence>
<evidence type="ECO:0000256" key="1">
    <source>
        <dbReference type="SAM" id="Coils"/>
    </source>
</evidence>
<proteinExistence type="predicted"/>
<keyword evidence="3" id="KW-1185">Reference proteome</keyword>
<dbReference type="RefSeq" id="XP_012697614.2">
    <property type="nucleotide sequence ID" value="XM_012842160.3"/>
</dbReference>
<dbReference type="InterPro" id="IPR007145">
    <property type="entry name" value="MAP65_Ase1_PRC1"/>
</dbReference>
<organism evidence="3 4">
    <name type="scientific">Clupea harengus</name>
    <name type="common">Atlantic herring</name>
    <dbReference type="NCBI Taxonomy" id="7950"/>
    <lineage>
        <taxon>Eukaryota</taxon>
        <taxon>Metazoa</taxon>
        <taxon>Chordata</taxon>
        <taxon>Craniata</taxon>
        <taxon>Vertebrata</taxon>
        <taxon>Euteleostomi</taxon>
        <taxon>Actinopterygii</taxon>
        <taxon>Neopterygii</taxon>
        <taxon>Teleostei</taxon>
        <taxon>Clupei</taxon>
        <taxon>Clupeiformes</taxon>
        <taxon>Clupeoidei</taxon>
        <taxon>Clupeidae</taxon>
        <taxon>Clupea</taxon>
    </lineage>
</organism>
<feature type="coiled-coil region" evidence="1">
    <location>
        <begin position="429"/>
        <end position="461"/>
    </location>
</feature>
<accession>A0A6P3WFF8</accession>
<dbReference type="GO" id="GO:0051256">
    <property type="term" value="P:mitotic spindle midzone assembly"/>
    <property type="evidence" value="ECO:0007669"/>
    <property type="project" value="TreeGrafter"/>
</dbReference>
<feature type="region of interest" description="Disordered" evidence="2">
    <location>
        <begin position="472"/>
        <end position="497"/>
    </location>
</feature>
<dbReference type="PANTHER" id="PTHR19321">
    <property type="entry name" value="PROTEIN REGULATOR OF CYTOKINESIS 1 PRC1-RELATED"/>
    <property type="match status" value="1"/>
</dbReference>
<dbReference type="OrthoDB" id="642895at2759"/>
<evidence type="ECO:0000256" key="2">
    <source>
        <dbReference type="SAM" id="MobiDB-lite"/>
    </source>
</evidence>
<dbReference type="Pfam" id="PF03999">
    <property type="entry name" value="MAP65_ASE1"/>
    <property type="match status" value="1"/>
</dbReference>
<keyword evidence="1" id="KW-0175">Coiled coil</keyword>
<evidence type="ECO:0000313" key="4">
    <source>
        <dbReference type="RefSeq" id="XP_012697614.2"/>
    </source>
</evidence>
<gene>
    <name evidence="4" type="primary">LOC105913135</name>
</gene>
<dbReference type="GO" id="GO:0008017">
    <property type="term" value="F:microtubule binding"/>
    <property type="evidence" value="ECO:0007669"/>
    <property type="project" value="InterPro"/>
</dbReference>
<dbReference type="GO" id="GO:1990023">
    <property type="term" value="C:mitotic spindle midzone"/>
    <property type="evidence" value="ECO:0007669"/>
    <property type="project" value="TreeGrafter"/>
</dbReference>
<name>A0A6P3WFF8_CLUHA</name>
<protein>
    <submittedName>
        <fullName evidence="4">Protein regulator of cytokinesis 1-like isoform X2</fullName>
    </submittedName>
</protein>
<dbReference type="GO" id="GO:0005737">
    <property type="term" value="C:cytoplasm"/>
    <property type="evidence" value="ECO:0007669"/>
    <property type="project" value="TreeGrafter"/>
</dbReference>
<feature type="compositionally biased region" description="Polar residues" evidence="2">
    <location>
        <begin position="487"/>
        <end position="497"/>
    </location>
</feature>
<dbReference type="Gene3D" id="1.20.58.1520">
    <property type="match status" value="1"/>
</dbReference>
<dbReference type="PANTHER" id="PTHR19321:SF1">
    <property type="entry name" value="PROTEIN REGULATOR OF CYTOKINESIS 1"/>
    <property type="match status" value="1"/>
</dbReference>
<dbReference type="GeneID" id="105913135"/>